<dbReference type="SUPFAM" id="SSF52540">
    <property type="entry name" value="P-loop containing nucleoside triphosphate hydrolases"/>
    <property type="match status" value="1"/>
</dbReference>
<sequence length="337" mass="37533">MLNITSGRIARPQKIVIFGPEGIGKTSLAAQCPDPVFIDTEGGTAHLDVRRLPKPPTWEELIALIKEVAANPGVCKTLVIDTADWAEAMCAESVCKKYNQPGIESFGYGKGYSYLAEEFSRLLLACNEVILAGMNVVITAHAKMRKQELPDEQGAFDRWELKLSKQTAPLLKEWPDALLFLNFKTFVVTTDGNTHKAQGGKRVIYTSHHPCWDAKNRHNLPEELDLCYASIAPIFEVKPAEPITLPKANAVVETAAAVPPVEPMGAVTPETLKTLNEWMEQAKISPEMIRTLVAQKGHFPVEKPIEEYPEKFVRGWLMHNWSQVVTTIQSNPEYTPF</sequence>
<dbReference type="Pfam" id="PF13479">
    <property type="entry name" value="AAA_24"/>
    <property type="match status" value="1"/>
</dbReference>
<dbReference type="AlphaFoldDB" id="W0FHK0"/>
<proteinExistence type="predicted"/>
<protein>
    <submittedName>
        <fullName evidence="1">Phage protein</fullName>
    </submittedName>
</protein>
<dbReference type="EMBL" id="KC246787">
    <property type="protein sequence ID" value="AHF24211.1"/>
    <property type="molecule type" value="Genomic_DNA"/>
</dbReference>
<reference evidence="1" key="1">
    <citation type="journal article" date="2013" name="PLoS ONE">
        <title>Metagenomic insights into the carbohydrate-active enzymes carried by the microorganisms adhering to solid digesta in the rumen of cows.</title>
        <authorList>
            <person name="Wang L."/>
            <person name="Hatem A."/>
            <person name="Catalyurek U.V."/>
            <person name="Morrison M."/>
            <person name="Yu Z."/>
        </authorList>
    </citation>
    <scope>NUCLEOTIDE SEQUENCE</scope>
</reference>
<accession>W0FHK0</accession>
<organism evidence="1">
    <name type="scientific">uncultured bacterium Contig160</name>
    <dbReference type="NCBI Taxonomy" id="1393469"/>
    <lineage>
        <taxon>Bacteria</taxon>
        <taxon>environmental samples</taxon>
    </lineage>
</organism>
<dbReference type="InterPro" id="IPR027417">
    <property type="entry name" value="P-loop_NTPase"/>
</dbReference>
<evidence type="ECO:0000313" key="1">
    <source>
        <dbReference type="EMBL" id="AHF24211.1"/>
    </source>
</evidence>
<name>W0FHK0_9BACT</name>